<evidence type="ECO:0000313" key="5">
    <source>
        <dbReference type="Proteomes" id="UP001309876"/>
    </source>
</evidence>
<evidence type="ECO:0000256" key="1">
    <source>
        <dbReference type="PROSITE-ProRule" id="PRU00176"/>
    </source>
</evidence>
<dbReference type="InterPro" id="IPR003954">
    <property type="entry name" value="RRM_euk-type"/>
</dbReference>
<keyword evidence="5" id="KW-1185">Reference proteome</keyword>
<feature type="region of interest" description="Disordered" evidence="2">
    <location>
        <begin position="1"/>
        <end position="75"/>
    </location>
</feature>
<keyword evidence="1" id="KW-0694">RNA-binding</keyword>
<dbReference type="FunFam" id="3.30.70.330:FF:000134">
    <property type="entry name" value="Nuclear and cytoplasmic polyadenylated rna-binding pub1"/>
    <property type="match status" value="1"/>
</dbReference>
<feature type="compositionally biased region" description="Pro residues" evidence="2">
    <location>
        <begin position="35"/>
        <end position="45"/>
    </location>
</feature>
<reference evidence="4 5" key="1">
    <citation type="submission" date="2023-08" db="EMBL/GenBank/DDBJ databases">
        <title>Black Yeasts Isolated from many extreme environments.</title>
        <authorList>
            <person name="Coleine C."/>
            <person name="Stajich J.E."/>
            <person name="Selbmann L."/>
        </authorList>
    </citation>
    <scope>NUCLEOTIDE SEQUENCE [LARGE SCALE GENOMIC DNA]</scope>
    <source>
        <strain evidence="4 5">CCFEE 5910</strain>
    </source>
</reference>
<feature type="domain" description="RRM" evidence="3">
    <location>
        <begin position="79"/>
        <end position="158"/>
    </location>
</feature>
<dbReference type="SUPFAM" id="SSF54928">
    <property type="entry name" value="RNA-binding domain, RBD"/>
    <property type="match status" value="3"/>
</dbReference>
<evidence type="ECO:0000259" key="3">
    <source>
        <dbReference type="PROSITE" id="PS50102"/>
    </source>
</evidence>
<sequence length="483" mass="52173">MSDNLTATTLPPPPTAGAPGVSSPPGTNGTSHLPTMPPPALPPVVIPQNNAPVPQQMSATDPSSGGGQVRRAAPEPNKRALYIGGLDPRVTEEVLKQIFETTGHVVSAKIIPDKNFQSKGLNYGFVEFDDPGAAERAMNSLNGRRVHNSEIKVNWAYQSNSNNKEDTSSHFHIFVGDLSNEVNDEVLLQAFSTFGSVSEARVMWDMKTGRSRGYGFVAFRERSDAEKAVSSMDGEWLGSRAIRCNWANQKGQPSISQQQAMAAMGITPTTPFGHHQFPTQGAQSYDMVLSQTPSWQTTCYVGNLTPYTTQNDLIPLFQNFGNVVETRFQSDRGFAFVKMESHETAAMAICQLSGYNVNGRPLKCSWGKDRPPTGQFELSPQPSLNSATTPGGYSASSPYFPQYGGAPATTPQGYHNPRASWAGPPQQHMHSPYTTTPGSQPFSPLPNSAGSFAYGHSHSPSAAGHGYQPHMPNYVGQQGGYQY</sequence>
<dbReference type="CDD" id="cd12619">
    <property type="entry name" value="RRM2_PUB1"/>
    <property type="match status" value="1"/>
</dbReference>
<dbReference type="GeneID" id="90022413"/>
<accession>A0AAN7Y567</accession>
<feature type="compositionally biased region" description="Polar residues" evidence="2">
    <location>
        <begin position="48"/>
        <end position="63"/>
    </location>
</feature>
<evidence type="ECO:0000256" key="2">
    <source>
        <dbReference type="SAM" id="MobiDB-lite"/>
    </source>
</evidence>
<dbReference type="InterPro" id="IPR035979">
    <property type="entry name" value="RBD_domain_sf"/>
</dbReference>
<dbReference type="PROSITE" id="PS50102">
    <property type="entry name" value="RRM"/>
    <property type="match status" value="3"/>
</dbReference>
<feature type="compositionally biased region" description="Polar residues" evidence="2">
    <location>
        <begin position="428"/>
        <end position="450"/>
    </location>
</feature>
<dbReference type="Gene3D" id="3.30.70.330">
    <property type="match status" value="3"/>
</dbReference>
<dbReference type="SMART" id="SM00361">
    <property type="entry name" value="RRM_1"/>
    <property type="match status" value="3"/>
</dbReference>
<dbReference type="AlphaFoldDB" id="A0AAN7Y567"/>
<protein>
    <submittedName>
        <fullName evidence="4">E3 ubiquitin-protein ligase pub1</fullName>
    </submittedName>
</protein>
<feature type="compositionally biased region" description="Polar residues" evidence="2">
    <location>
        <begin position="376"/>
        <end position="399"/>
    </location>
</feature>
<dbReference type="InterPro" id="IPR012677">
    <property type="entry name" value="Nucleotide-bd_a/b_plait_sf"/>
</dbReference>
<dbReference type="SMART" id="SM00360">
    <property type="entry name" value="RRM"/>
    <property type="match status" value="3"/>
</dbReference>
<dbReference type="Proteomes" id="UP001309876">
    <property type="component" value="Unassembled WGS sequence"/>
</dbReference>
<dbReference type="Pfam" id="PF00076">
    <property type="entry name" value="RRM_1"/>
    <property type="match status" value="3"/>
</dbReference>
<dbReference type="FunFam" id="3.30.70.330:FF:000224">
    <property type="entry name" value="Nuclear and cytoplasmic polyadenylated RNA-binding protein"/>
    <property type="match status" value="1"/>
</dbReference>
<organism evidence="4 5">
    <name type="scientific">Lithohypha guttulata</name>
    <dbReference type="NCBI Taxonomy" id="1690604"/>
    <lineage>
        <taxon>Eukaryota</taxon>
        <taxon>Fungi</taxon>
        <taxon>Dikarya</taxon>
        <taxon>Ascomycota</taxon>
        <taxon>Pezizomycotina</taxon>
        <taxon>Eurotiomycetes</taxon>
        <taxon>Chaetothyriomycetidae</taxon>
        <taxon>Chaetothyriales</taxon>
        <taxon>Trichomeriaceae</taxon>
        <taxon>Lithohypha</taxon>
    </lineage>
</organism>
<gene>
    <name evidence="4" type="primary">PUB1</name>
    <name evidence="4" type="ORF">LTR05_006297</name>
</gene>
<dbReference type="InterPro" id="IPR000504">
    <property type="entry name" value="RRM_dom"/>
</dbReference>
<name>A0AAN7Y567_9EURO</name>
<proteinExistence type="predicted"/>
<dbReference type="EMBL" id="JAVRRJ010000006">
    <property type="protein sequence ID" value="KAK5083791.1"/>
    <property type="molecule type" value="Genomic_DNA"/>
</dbReference>
<dbReference type="GO" id="GO:0003723">
    <property type="term" value="F:RNA binding"/>
    <property type="evidence" value="ECO:0007669"/>
    <property type="project" value="UniProtKB-UniRule"/>
</dbReference>
<evidence type="ECO:0000313" key="4">
    <source>
        <dbReference type="EMBL" id="KAK5083791.1"/>
    </source>
</evidence>
<dbReference type="PANTHER" id="PTHR48038">
    <property type="entry name" value="RIBONUCLEOPROTEIN RB97D"/>
    <property type="match status" value="1"/>
</dbReference>
<dbReference type="RefSeq" id="XP_064756044.1">
    <property type="nucleotide sequence ID" value="XM_064897094.1"/>
</dbReference>
<dbReference type="FunFam" id="3.30.70.330:FF:000117">
    <property type="entry name" value="Nuclear and cytoplasmic polyadenylated RNA-binding protein"/>
    <property type="match status" value="1"/>
</dbReference>
<feature type="domain" description="RRM" evidence="3">
    <location>
        <begin position="297"/>
        <end position="369"/>
    </location>
</feature>
<feature type="domain" description="RRM" evidence="3">
    <location>
        <begin position="171"/>
        <end position="249"/>
    </location>
</feature>
<dbReference type="PANTHER" id="PTHR48038:SF1">
    <property type="entry name" value="RIBONUCLEOPROTEIN RB97D"/>
    <property type="match status" value="1"/>
</dbReference>
<comment type="caution">
    <text evidence="4">The sequence shown here is derived from an EMBL/GenBank/DDBJ whole genome shotgun (WGS) entry which is preliminary data.</text>
</comment>
<feature type="region of interest" description="Disordered" evidence="2">
    <location>
        <begin position="366"/>
        <end position="483"/>
    </location>
</feature>
<dbReference type="CDD" id="cd12622">
    <property type="entry name" value="RRM3_PUB1"/>
    <property type="match status" value="1"/>
</dbReference>
<feature type="compositionally biased region" description="Low complexity" evidence="2">
    <location>
        <begin position="17"/>
        <end position="27"/>
    </location>
</feature>